<evidence type="ECO:0000256" key="7">
    <source>
        <dbReference type="ARBA" id="ARBA00022741"/>
    </source>
</evidence>
<keyword evidence="5" id="KW-0479">Metal-binding</keyword>
<dbReference type="GO" id="GO:0005509">
    <property type="term" value="F:calcium ion binding"/>
    <property type="evidence" value="ECO:0007669"/>
    <property type="project" value="InterPro"/>
</dbReference>
<dbReference type="PANTHER" id="PTHR24349">
    <property type="entry name" value="SERINE/THREONINE-PROTEIN KINASE"/>
    <property type="match status" value="1"/>
</dbReference>
<evidence type="ECO:0000256" key="12">
    <source>
        <dbReference type="ARBA" id="ARBA00047899"/>
    </source>
</evidence>
<evidence type="ECO:0000256" key="2">
    <source>
        <dbReference type="ARBA" id="ARBA00012513"/>
    </source>
</evidence>
<dbReference type="FunFam" id="1.10.238.10:FF:000001">
    <property type="entry name" value="Calmodulin 1"/>
    <property type="match status" value="1"/>
</dbReference>
<evidence type="ECO:0000256" key="14">
    <source>
        <dbReference type="PROSITE-ProRule" id="PRU10141"/>
    </source>
</evidence>
<feature type="binding site" evidence="14">
    <location>
        <position position="101"/>
    </location>
    <ligand>
        <name>ATP</name>
        <dbReference type="ChEBI" id="CHEBI:30616"/>
    </ligand>
</feature>
<organism evidence="18 19">
    <name type="scientific">Seminavis robusta</name>
    <dbReference type="NCBI Taxonomy" id="568900"/>
    <lineage>
        <taxon>Eukaryota</taxon>
        <taxon>Sar</taxon>
        <taxon>Stramenopiles</taxon>
        <taxon>Ochrophyta</taxon>
        <taxon>Bacillariophyta</taxon>
        <taxon>Bacillariophyceae</taxon>
        <taxon>Bacillariophycidae</taxon>
        <taxon>Naviculales</taxon>
        <taxon>Naviculaceae</taxon>
        <taxon>Seminavis</taxon>
    </lineage>
</organism>
<evidence type="ECO:0000256" key="1">
    <source>
        <dbReference type="ARBA" id="ARBA00001946"/>
    </source>
</evidence>
<feature type="domain" description="EF-hand" evidence="17">
    <location>
        <begin position="455"/>
        <end position="490"/>
    </location>
</feature>
<dbReference type="Pfam" id="PF00069">
    <property type="entry name" value="Pkinase"/>
    <property type="match status" value="1"/>
</dbReference>
<dbReference type="PROSITE" id="PS50222">
    <property type="entry name" value="EF_HAND_2"/>
    <property type="match status" value="3"/>
</dbReference>
<dbReference type="PROSITE" id="PS00107">
    <property type="entry name" value="PROTEIN_KINASE_ATP"/>
    <property type="match status" value="1"/>
</dbReference>
<feature type="domain" description="EF-hand" evidence="17">
    <location>
        <begin position="493"/>
        <end position="528"/>
    </location>
</feature>
<evidence type="ECO:0000256" key="15">
    <source>
        <dbReference type="SAM" id="MobiDB-lite"/>
    </source>
</evidence>
<dbReference type="PROSITE" id="PS00018">
    <property type="entry name" value="EF_HAND_1"/>
    <property type="match status" value="3"/>
</dbReference>
<evidence type="ECO:0000256" key="6">
    <source>
        <dbReference type="ARBA" id="ARBA00022737"/>
    </source>
</evidence>
<dbReference type="Proteomes" id="UP001153069">
    <property type="component" value="Unassembled WGS sequence"/>
</dbReference>
<dbReference type="InterPro" id="IPR000719">
    <property type="entry name" value="Prot_kinase_dom"/>
</dbReference>
<protein>
    <recommendedName>
        <fullName evidence="2">non-specific serine/threonine protein kinase</fullName>
        <ecNumber evidence="2">2.7.11.1</ecNumber>
    </recommendedName>
</protein>
<dbReference type="CDD" id="cd00051">
    <property type="entry name" value="EFh"/>
    <property type="match status" value="1"/>
</dbReference>
<dbReference type="EC" id="2.7.11.1" evidence="2"/>
<dbReference type="FunFam" id="3.30.200.20:FF:000315">
    <property type="entry name" value="Calcium-dependent protein kinase 3"/>
    <property type="match status" value="1"/>
</dbReference>
<evidence type="ECO:0000256" key="8">
    <source>
        <dbReference type="ARBA" id="ARBA00022777"/>
    </source>
</evidence>
<dbReference type="SMART" id="SM00220">
    <property type="entry name" value="S_TKc"/>
    <property type="match status" value="1"/>
</dbReference>
<name>A0A9N8DVF1_9STRA</name>
<dbReference type="InterPro" id="IPR018247">
    <property type="entry name" value="EF_Hand_1_Ca_BS"/>
</dbReference>
<dbReference type="SUPFAM" id="SSF56112">
    <property type="entry name" value="Protein kinase-like (PK-like)"/>
    <property type="match status" value="1"/>
</dbReference>
<dbReference type="Pfam" id="PF13499">
    <property type="entry name" value="EF-hand_7"/>
    <property type="match status" value="2"/>
</dbReference>
<evidence type="ECO:0000256" key="9">
    <source>
        <dbReference type="ARBA" id="ARBA00022837"/>
    </source>
</evidence>
<keyword evidence="9" id="KW-0106">Calcium</keyword>
<dbReference type="Gene3D" id="1.10.238.10">
    <property type="entry name" value="EF-hand"/>
    <property type="match status" value="1"/>
</dbReference>
<evidence type="ECO:0000259" key="17">
    <source>
        <dbReference type="PROSITE" id="PS50222"/>
    </source>
</evidence>
<dbReference type="OrthoDB" id="40902at2759"/>
<dbReference type="GO" id="GO:0005524">
    <property type="term" value="F:ATP binding"/>
    <property type="evidence" value="ECO:0007669"/>
    <property type="project" value="UniProtKB-UniRule"/>
</dbReference>
<feature type="region of interest" description="Disordered" evidence="15">
    <location>
        <begin position="20"/>
        <end position="52"/>
    </location>
</feature>
<evidence type="ECO:0000256" key="5">
    <source>
        <dbReference type="ARBA" id="ARBA00022723"/>
    </source>
</evidence>
<dbReference type="FunFam" id="1.10.510.10:FF:000571">
    <property type="entry name" value="Maternal embryonic leucine zipper kinase"/>
    <property type="match status" value="1"/>
</dbReference>
<dbReference type="SUPFAM" id="SSF47473">
    <property type="entry name" value="EF-hand"/>
    <property type="match status" value="1"/>
</dbReference>
<keyword evidence="19" id="KW-1185">Reference proteome</keyword>
<dbReference type="CDD" id="cd05117">
    <property type="entry name" value="STKc_CAMK"/>
    <property type="match status" value="1"/>
</dbReference>
<comment type="similarity">
    <text evidence="11">Belongs to the protein kinase superfamily. Ser/Thr protein kinase family. CDPK subfamily.</text>
</comment>
<evidence type="ECO:0000256" key="4">
    <source>
        <dbReference type="ARBA" id="ARBA00022679"/>
    </source>
</evidence>
<keyword evidence="4" id="KW-0808">Transferase</keyword>
<dbReference type="InterPro" id="IPR008271">
    <property type="entry name" value="Ser/Thr_kinase_AS"/>
</dbReference>
<dbReference type="PROSITE" id="PS50011">
    <property type="entry name" value="PROTEIN_KINASE_DOM"/>
    <property type="match status" value="1"/>
</dbReference>
<dbReference type="SMART" id="SM00054">
    <property type="entry name" value="EFh"/>
    <property type="match status" value="4"/>
</dbReference>
<dbReference type="InterPro" id="IPR017441">
    <property type="entry name" value="Protein_kinase_ATP_BS"/>
</dbReference>
<keyword evidence="8 18" id="KW-0418">Kinase</keyword>
<feature type="compositionally biased region" description="Basic residues" evidence="15">
    <location>
        <begin position="41"/>
        <end position="52"/>
    </location>
</feature>
<evidence type="ECO:0000313" key="19">
    <source>
        <dbReference type="Proteomes" id="UP001153069"/>
    </source>
</evidence>
<sequence length="608" mass="68356">MATTGNTHSSHAFPLRCYSSVDPRKACDPPSPPSMTENAPNKRRQKKPRKSIKIAARDFVTRKVNQNLEDDYEIMEMLGEGGFGEVYRAIHRATGSERAVKVLPRSPSNEEKNEQVRNEFEIVKNLDHPNILKQYNMYESEDNFYLVTDIYLGGEMFDELERNGLLVEEDAAALMNHLLSCITYCHQHGICHRDLKPENILLCDNGKWEDIKLIDFGLATHHNPNDGPMTDVFGSPYYISPQVLEGDYTNKADIWSCGVVAYVALSGYAPFDGDTTEEMMDMIHEGSFDFYDEVWDGISEEAKDFIECLLTYDEGQRPSASEALKHPWLVKGREASKQAAFSDARRRSSIEEALQGMESFEANSKLKQATYALLSSQLMSKEARAEIDEIFRVLDADCSGQLTKDEVQKGFADFYKKKLSEVEVDDLFEKVNFSHSGAISYSEFVCVCLMQTDGLQEKRLRAAFDEFDIDRSGSISENELKQIFGACEGNEVIDEEAINAILAQVDGNGDGEICFDEFQTMMSLKCGKKESLQGLHESKSSFCLDGNEDNITEFANESNPDLLCKHFHSSTNTATTHISSSCHLNFEDDDDHTSTNDGLLDGQRTISP</sequence>
<evidence type="ECO:0000259" key="16">
    <source>
        <dbReference type="PROSITE" id="PS50011"/>
    </source>
</evidence>
<gene>
    <name evidence="18" type="ORF">SEMRO_311_G114420.1</name>
</gene>
<dbReference type="GO" id="GO:0004674">
    <property type="term" value="F:protein serine/threonine kinase activity"/>
    <property type="evidence" value="ECO:0007669"/>
    <property type="project" value="UniProtKB-KW"/>
</dbReference>
<feature type="domain" description="EF-hand" evidence="17">
    <location>
        <begin position="382"/>
        <end position="417"/>
    </location>
</feature>
<comment type="catalytic activity">
    <reaction evidence="12">
        <text>L-threonyl-[protein] + ATP = O-phospho-L-threonyl-[protein] + ADP + H(+)</text>
        <dbReference type="Rhea" id="RHEA:46608"/>
        <dbReference type="Rhea" id="RHEA-COMP:11060"/>
        <dbReference type="Rhea" id="RHEA-COMP:11605"/>
        <dbReference type="ChEBI" id="CHEBI:15378"/>
        <dbReference type="ChEBI" id="CHEBI:30013"/>
        <dbReference type="ChEBI" id="CHEBI:30616"/>
        <dbReference type="ChEBI" id="CHEBI:61977"/>
        <dbReference type="ChEBI" id="CHEBI:456216"/>
        <dbReference type="EC" id="2.7.11.1"/>
    </reaction>
</comment>
<keyword evidence="7 14" id="KW-0547">Nucleotide-binding</keyword>
<evidence type="ECO:0000256" key="13">
    <source>
        <dbReference type="ARBA" id="ARBA00048679"/>
    </source>
</evidence>
<reference evidence="18" key="1">
    <citation type="submission" date="2020-06" db="EMBL/GenBank/DDBJ databases">
        <authorList>
            <consortium name="Plant Systems Biology data submission"/>
        </authorList>
    </citation>
    <scope>NUCLEOTIDE SEQUENCE</scope>
    <source>
        <strain evidence="18">D6</strain>
    </source>
</reference>
<comment type="catalytic activity">
    <reaction evidence="13">
        <text>L-seryl-[protein] + ATP = O-phospho-L-seryl-[protein] + ADP + H(+)</text>
        <dbReference type="Rhea" id="RHEA:17989"/>
        <dbReference type="Rhea" id="RHEA-COMP:9863"/>
        <dbReference type="Rhea" id="RHEA-COMP:11604"/>
        <dbReference type="ChEBI" id="CHEBI:15378"/>
        <dbReference type="ChEBI" id="CHEBI:29999"/>
        <dbReference type="ChEBI" id="CHEBI:30616"/>
        <dbReference type="ChEBI" id="CHEBI:83421"/>
        <dbReference type="ChEBI" id="CHEBI:456216"/>
        <dbReference type="EC" id="2.7.11.1"/>
    </reaction>
</comment>
<evidence type="ECO:0000256" key="10">
    <source>
        <dbReference type="ARBA" id="ARBA00022840"/>
    </source>
</evidence>
<keyword evidence="10 14" id="KW-0067">ATP-binding</keyword>
<dbReference type="Gene3D" id="3.30.200.20">
    <property type="entry name" value="Phosphorylase Kinase, domain 1"/>
    <property type="match status" value="1"/>
</dbReference>
<dbReference type="InterPro" id="IPR050205">
    <property type="entry name" value="CDPK_Ser/Thr_kinases"/>
</dbReference>
<dbReference type="AlphaFoldDB" id="A0A9N8DVF1"/>
<accession>A0A9N8DVF1</accession>
<dbReference type="InterPro" id="IPR011009">
    <property type="entry name" value="Kinase-like_dom_sf"/>
</dbReference>
<comment type="caution">
    <text evidence="18">The sequence shown here is derived from an EMBL/GenBank/DDBJ whole genome shotgun (WGS) entry which is preliminary data.</text>
</comment>
<dbReference type="Gene3D" id="1.10.510.10">
    <property type="entry name" value="Transferase(Phosphotransferase) domain 1"/>
    <property type="match status" value="1"/>
</dbReference>
<evidence type="ECO:0000313" key="18">
    <source>
        <dbReference type="EMBL" id="CAB9507571.1"/>
    </source>
</evidence>
<feature type="domain" description="Protein kinase" evidence="16">
    <location>
        <begin position="72"/>
        <end position="329"/>
    </location>
</feature>
<keyword evidence="3" id="KW-0723">Serine/threonine-protein kinase</keyword>
<evidence type="ECO:0000256" key="11">
    <source>
        <dbReference type="ARBA" id="ARBA00024334"/>
    </source>
</evidence>
<keyword evidence="6" id="KW-0677">Repeat</keyword>
<proteinExistence type="inferred from homology"/>
<evidence type="ECO:0000256" key="3">
    <source>
        <dbReference type="ARBA" id="ARBA00022527"/>
    </source>
</evidence>
<dbReference type="InterPro" id="IPR002048">
    <property type="entry name" value="EF_hand_dom"/>
</dbReference>
<dbReference type="EMBL" id="CAICTM010000310">
    <property type="protein sequence ID" value="CAB9507571.1"/>
    <property type="molecule type" value="Genomic_DNA"/>
</dbReference>
<comment type="cofactor">
    <cofactor evidence="1">
        <name>Mg(2+)</name>
        <dbReference type="ChEBI" id="CHEBI:18420"/>
    </cofactor>
</comment>
<dbReference type="PROSITE" id="PS00108">
    <property type="entry name" value="PROTEIN_KINASE_ST"/>
    <property type="match status" value="1"/>
</dbReference>
<dbReference type="InterPro" id="IPR011992">
    <property type="entry name" value="EF-hand-dom_pair"/>
</dbReference>